<comment type="subcellular location">
    <subcellularLocation>
        <location evidence="1">Cell membrane</location>
        <topology evidence="1">Peripheral membrane protein</topology>
    </subcellularLocation>
</comment>
<keyword evidence="7" id="KW-0472">Membrane</keyword>
<evidence type="ECO:0000259" key="11">
    <source>
        <dbReference type="PROSITE" id="PS50893"/>
    </source>
</evidence>
<proteinExistence type="inferred from homology"/>
<dbReference type="RefSeq" id="WP_172423302.1">
    <property type="nucleotide sequence ID" value="NZ_CP019651.1"/>
</dbReference>
<dbReference type="Pfam" id="PF00005">
    <property type="entry name" value="ABC_tran"/>
    <property type="match status" value="1"/>
</dbReference>
<name>A0A6C0QRV6_9BACL</name>
<comment type="function">
    <text evidence="10">Part of the ABC transporter complex hrt involved in hemin import. Responsible for energy coupling to the transport system.</text>
</comment>
<comment type="subunit">
    <text evidence="2">The complex is composed of two ATP-binding proteins (HrtA), two transmembrane proteins (HrtB) and a solute-binding protein.</text>
</comment>
<keyword evidence="3" id="KW-0813">Transport</keyword>
<dbReference type="PANTHER" id="PTHR24220:SF666">
    <property type="entry name" value="HEMIN IMPORT ATP-BINDING PROTEIN HRTA-RELATED"/>
    <property type="match status" value="1"/>
</dbReference>
<gene>
    <name evidence="12" type="primary">yvrO_1</name>
    <name evidence="12" type="ORF">ERICV_02286</name>
</gene>
<dbReference type="CDD" id="cd03255">
    <property type="entry name" value="ABC_MJ0796_LolCDE_FtsE"/>
    <property type="match status" value="1"/>
</dbReference>
<dbReference type="InterPro" id="IPR027417">
    <property type="entry name" value="P-loop_NTPase"/>
</dbReference>
<dbReference type="Gene3D" id="3.40.50.300">
    <property type="entry name" value="P-loop containing nucleotide triphosphate hydrolases"/>
    <property type="match status" value="1"/>
</dbReference>
<evidence type="ECO:0000256" key="6">
    <source>
        <dbReference type="ARBA" id="ARBA00022840"/>
    </source>
</evidence>
<dbReference type="GO" id="GO:0022857">
    <property type="term" value="F:transmembrane transporter activity"/>
    <property type="evidence" value="ECO:0007669"/>
    <property type="project" value="UniProtKB-ARBA"/>
</dbReference>
<dbReference type="AlphaFoldDB" id="A0A6C0QRV6"/>
<evidence type="ECO:0000256" key="8">
    <source>
        <dbReference type="ARBA" id="ARBA00024359"/>
    </source>
</evidence>
<evidence type="ECO:0000313" key="12">
    <source>
        <dbReference type="EMBL" id="QHZ51432.1"/>
    </source>
</evidence>
<dbReference type="FunFam" id="3.40.50.300:FF:000032">
    <property type="entry name" value="Export ABC transporter ATP-binding protein"/>
    <property type="match status" value="1"/>
</dbReference>
<evidence type="ECO:0000256" key="9">
    <source>
        <dbReference type="ARBA" id="ARBA00024432"/>
    </source>
</evidence>
<dbReference type="PROSITE" id="PS50893">
    <property type="entry name" value="ABC_TRANSPORTER_2"/>
    <property type="match status" value="1"/>
</dbReference>
<dbReference type="GO" id="GO:0016887">
    <property type="term" value="F:ATP hydrolysis activity"/>
    <property type="evidence" value="ECO:0007669"/>
    <property type="project" value="InterPro"/>
</dbReference>
<dbReference type="InterPro" id="IPR017911">
    <property type="entry name" value="MacB-like_ATP-bd"/>
</dbReference>
<dbReference type="InterPro" id="IPR003593">
    <property type="entry name" value="AAA+_ATPase"/>
</dbReference>
<keyword evidence="4" id="KW-1003">Cell membrane</keyword>
<comment type="similarity">
    <text evidence="8">Belongs to the ABC transporter superfamily. HrtA family.</text>
</comment>
<dbReference type="EMBL" id="CP019717">
    <property type="protein sequence ID" value="QHZ51432.1"/>
    <property type="molecule type" value="Genomic_DNA"/>
</dbReference>
<organism evidence="12 13">
    <name type="scientific">Paenibacillus larvae subsp. larvae</name>
    <dbReference type="NCBI Taxonomy" id="147375"/>
    <lineage>
        <taxon>Bacteria</taxon>
        <taxon>Bacillati</taxon>
        <taxon>Bacillota</taxon>
        <taxon>Bacilli</taxon>
        <taxon>Bacillales</taxon>
        <taxon>Paenibacillaceae</taxon>
        <taxon>Paenibacillus</taxon>
    </lineage>
</organism>
<evidence type="ECO:0000256" key="4">
    <source>
        <dbReference type="ARBA" id="ARBA00022475"/>
    </source>
</evidence>
<evidence type="ECO:0000256" key="10">
    <source>
        <dbReference type="ARBA" id="ARBA00024721"/>
    </source>
</evidence>
<keyword evidence="6 12" id="KW-0067">ATP-binding</keyword>
<feature type="domain" description="ABC transporter" evidence="11">
    <location>
        <begin position="5"/>
        <end position="227"/>
    </location>
</feature>
<dbReference type="PROSITE" id="PS00211">
    <property type="entry name" value="ABC_TRANSPORTER_1"/>
    <property type="match status" value="1"/>
</dbReference>
<dbReference type="Proteomes" id="UP000464330">
    <property type="component" value="Chromosome"/>
</dbReference>
<dbReference type="PANTHER" id="PTHR24220">
    <property type="entry name" value="IMPORT ATP-BINDING PROTEIN"/>
    <property type="match status" value="1"/>
</dbReference>
<evidence type="ECO:0000313" key="13">
    <source>
        <dbReference type="Proteomes" id="UP000464330"/>
    </source>
</evidence>
<evidence type="ECO:0000256" key="7">
    <source>
        <dbReference type="ARBA" id="ARBA00023136"/>
    </source>
</evidence>
<evidence type="ECO:0000256" key="2">
    <source>
        <dbReference type="ARBA" id="ARBA00011131"/>
    </source>
</evidence>
<dbReference type="GO" id="GO:0098796">
    <property type="term" value="C:membrane protein complex"/>
    <property type="evidence" value="ECO:0007669"/>
    <property type="project" value="UniProtKB-ARBA"/>
</dbReference>
<keyword evidence="5" id="KW-0547">Nucleotide-binding</keyword>
<dbReference type="SMART" id="SM00382">
    <property type="entry name" value="AAA"/>
    <property type="match status" value="1"/>
</dbReference>
<evidence type="ECO:0000256" key="3">
    <source>
        <dbReference type="ARBA" id="ARBA00022448"/>
    </source>
</evidence>
<dbReference type="InterPro" id="IPR015854">
    <property type="entry name" value="ABC_transpr_LolD-like"/>
</dbReference>
<evidence type="ECO:0000256" key="5">
    <source>
        <dbReference type="ARBA" id="ARBA00022741"/>
    </source>
</evidence>
<accession>A0A6C0QRV6</accession>
<sequence>MSAKLVLDQVSKVYKDGPAEFKALEHVSLKVEPGEFVAVMGPSGSGKSTFLSITGALLSPTEGRIQLNGQEITRLSSKERTKLRLEKIGFVFQSSNLIPYLTVRDQLLLISRLAKMNHHEAELRSQELLEHLELSDRTARYPSELSGGQRQRVAIARALMNDPEIILADEPTASLDSKRGREVVELLAYEIKSRKKSGIMVTHDERVLDKCDRIITIKDGRLIHHSI</sequence>
<reference evidence="12 13" key="1">
    <citation type="journal article" date="2020" name="Int. J. Med. Microbiol.">
        <title>Discovery of Paenibacillus larvae ERIC V: Phenotypic and genomic comparison to genotypes ERIC I-IV reveal different inventories of virulence factors which correlate with epidemiological prevalences of American Foulbrood.</title>
        <authorList>
            <person name="Beims H."/>
            <person name="Bunk B."/>
            <person name="Erler S."/>
            <person name="Mohr K.I."/>
            <person name="Sproer C."/>
            <person name="Pradella S."/>
            <person name="Gunther G."/>
            <person name="Rohde M."/>
            <person name="von der Ohe W."/>
            <person name="Steinert M."/>
        </authorList>
    </citation>
    <scope>NUCLEOTIDE SEQUENCE [LARGE SCALE GENOMIC DNA]</scope>
    <source>
        <strain evidence="12">Eric_V</strain>
    </source>
</reference>
<evidence type="ECO:0000256" key="1">
    <source>
        <dbReference type="ARBA" id="ARBA00004202"/>
    </source>
</evidence>
<dbReference type="GO" id="GO:0005524">
    <property type="term" value="F:ATP binding"/>
    <property type="evidence" value="ECO:0007669"/>
    <property type="project" value="UniProtKB-KW"/>
</dbReference>
<dbReference type="InterPro" id="IPR003439">
    <property type="entry name" value="ABC_transporter-like_ATP-bd"/>
</dbReference>
<dbReference type="GO" id="GO:0005886">
    <property type="term" value="C:plasma membrane"/>
    <property type="evidence" value="ECO:0007669"/>
    <property type="project" value="UniProtKB-SubCell"/>
</dbReference>
<dbReference type="InterPro" id="IPR017871">
    <property type="entry name" value="ABC_transporter-like_CS"/>
</dbReference>
<dbReference type="SUPFAM" id="SSF52540">
    <property type="entry name" value="P-loop containing nucleoside triphosphate hydrolases"/>
    <property type="match status" value="1"/>
</dbReference>
<protein>
    <recommendedName>
        <fullName evidence="9">Putative hemin import ATP-binding protein HrtA</fullName>
    </recommendedName>
</protein>